<evidence type="ECO:0000256" key="6">
    <source>
        <dbReference type="ARBA" id="ARBA00047942"/>
    </source>
</evidence>
<evidence type="ECO:0000256" key="5">
    <source>
        <dbReference type="ARBA" id="ARBA00022691"/>
    </source>
</evidence>
<gene>
    <name evidence="9" type="ORF">GCM10009613_13880</name>
</gene>
<evidence type="ECO:0000256" key="2">
    <source>
        <dbReference type="ARBA" id="ARBA00011900"/>
    </source>
</evidence>
<evidence type="ECO:0000313" key="10">
    <source>
        <dbReference type="Proteomes" id="UP001501414"/>
    </source>
</evidence>
<dbReference type="Gene3D" id="3.40.50.150">
    <property type="entry name" value="Vaccinia Virus protein VP39"/>
    <property type="match status" value="2"/>
</dbReference>
<sequence length="1556" mass="173985">MSAFDTIVVENDFVSEHWLAEQFPATVRARRAEWKEREDHAKVTPRSGLVSLAGDFGRDLVRYREAESQHHEQLAQKSQKQIQAERTQLDAQLNALHQAIRAALLLPAEETTWIGSRTDTELTVRAAVPQAPAGIPLLVLQSRDATDIEDLLNANGAGHLLTPATVDGVEVSATSEVLSSLFHTEEKPALILVTAGGWLLLAERGTWPEGRYLAIDLATALERRDTKASGELETIAALVGAESLLPDTGDDKARLLTLLEDSVKHAEGVSKGLRDGVRESIEFIASDVLRRRRDNGIPDDVEGLAADLTRQSLRFLYRILFLLYAEARPELGVLPTKAPEYSEGYGLDRLRELVLADLTSSAAQTGTHFYSSLGVLFRLVNDGYPPETLGPDGTPVQDSDDKGGLKFEALRADLFSPTATALIDEVGLGNACLQKVLGRLLLSKKQRGRDRGFVSYAQLGINQLGAVYEGLMSYTGSIARDYMVEVAKDGDPAKGSWVVPISSTEGFDDNWLVMRDDPDTGDRNRVEYEPGDFVFRLSGRDRQRSASYYTPEVLTRCVVTHSLAELLDQNDTTTPAADILKLTVCEPALGSGAFLVEAVNQLADQYLTRRQHELGEDIPPEQYAAERQKVKAYLALHNCYGVDLNATAVELAEITLWLDAMHPGLRAPWFGLHLRRGNSLIGARREIYTPTQVAKKGWLKTPPTPRPLSEPIAATEIHHFLLPAAGWGAVAETKEAKELRPEETKALKEWRKQITSTLSKAEVQKLQDLGRRVEALWALARRRLEIAEQEIRRDIDVWGADVLPVGTGAVQREQIEQSLADPDSAYGRLRRVMDAWAALWFWPVTNGETPPTREQWIGALEGLLGYTSKAELRRGRGLFADDAGWLELNDTEFNERRFSGMRPVAEVVKANPWLTISAEIAVREGFFHWEIDFAPIFARADGFDLQVGNPPWVRPDWDDPTVLAEHDAWFGVAGSATPHEFRERRDGILTSSAFAYLTERASLAGMASNIGSPIIRPLASDAQTDLYRSFMDEAWRTTRNGGVTGLIHQVKHLIEAGGANFRSQCYRRLRRHWHFVNQLKLFDILNTRDYAVAIYSNSREPSFLNAVHLYHPDTIERSFRHNGDGPEPATTTDDGKWDLRPHAMRIQRVDSDVLRGWAQLASTEDRGEFASARFVFTLSPSINAVLAKLASAPRFGEISHAYTHGWVQRDAESEGILVHEAAIPRDIQDVVIQGPNIGTSNPLLQQINPTMRSYRDYSSIHPQDVGVDTRPRTSYQRGIGSAAFRASYPHWNGSPSNNSWRLFWRRRVDPFNTERTLQAAIYPPGPTHIDGVCSLTVQNLTTLTHTSALWSSLPFDFFVRFGGFRDVRINLVRRMPAPMTGHLTNELLLRQLRLNCLTADYAPLWEELFDQSWCRDSWTRDDSFQQLGAVTHNWTTRTPLRTDSERRQALLEIDALAAITLGITAAELCAIYRAQFGVLRKYERNLTFDATGRQVPKDLVKKYERHGVKTDLDCFEPPLTGVNREAEMTTAHEEFSRRVTERRAAATADESRSIPG</sequence>
<dbReference type="PANTHER" id="PTHR33841:SF5">
    <property type="entry name" value="DNA METHYLASE (MODIFICATION METHYLASE) (METHYLTRANSFERASE)-RELATED"/>
    <property type="match status" value="1"/>
</dbReference>
<comment type="similarity">
    <text evidence="1">Belongs to the N(4)/N(6)-methyltransferase family.</text>
</comment>
<keyword evidence="4" id="KW-0808">Transferase</keyword>
<keyword evidence="3 9" id="KW-0489">Methyltransferase</keyword>
<dbReference type="Pfam" id="PF07669">
    <property type="entry name" value="Eco57I"/>
    <property type="match status" value="1"/>
</dbReference>
<dbReference type="SUPFAM" id="SSF53335">
    <property type="entry name" value="S-adenosyl-L-methionine-dependent methyltransferases"/>
    <property type="match status" value="1"/>
</dbReference>
<keyword evidence="10" id="KW-1185">Reference proteome</keyword>
<dbReference type="GO" id="GO:0008168">
    <property type="term" value="F:methyltransferase activity"/>
    <property type="evidence" value="ECO:0007669"/>
    <property type="project" value="UniProtKB-KW"/>
</dbReference>
<dbReference type="EC" id="2.1.1.72" evidence="2"/>
<dbReference type="InterPro" id="IPR050953">
    <property type="entry name" value="N4_N6_ade-DNA_methylase"/>
</dbReference>
<evidence type="ECO:0000256" key="3">
    <source>
        <dbReference type="ARBA" id="ARBA00022603"/>
    </source>
</evidence>
<feature type="region of interest" description="Disordered" evidence="7">
    <location>
        <begin position="1118"/>
        <end position="1137"/>
    </location>
</feature>
<comment type="caution">
    <text evidence="9">The sequence shown here is derived from an EMBL/GenBank/DDBJ whole genome shotgun (WGS) entry which is preliminary data.</text>
</comment>
<evidence type="ECO:0000313" key="9">
    <source>
        <dbReference type="EMBL" id="GAA1383876.1"/>
    </source>
</evidence>
<dbReference type="Proteomes" id="UP001501414">
    <property type="component" value="Unassembled WGS sequence"/>
</dbReference>
<dbReference type="PANTHER" id="PTHR33841">
    <property type="entry name" value="DNA METHYLTRANSFERASE YEEA-RELATED"/>
    <property type="match status" value="1"/>
</dbReference>
<keyword evidence="5" id="KW-0949">S-adenosyl-L-methionine</keyword>
<feature type="region of interest" description="Disordered" evidence="7">
    <location>
        <begin position="1537"/>
        <end position="1556"/>
    </location>
</feature>
<reference evidence="9 10" key="1">
    <citation type="journal article" date="2019" name="Int. J. Syst. Evol. Microbiol.">
        <title>The Global Catalogue of Microorganisms (GCM) 10K type strain sequencing project: providing services to taxonomists for standard genome sequencing and annotation.</title>
        <authorList>
            <consortium name="The Broad Institute Genomics Platform"/>
            <consortium name="The Broad Institute Genome Sequencing Center for Infectious Disease"/>
            <person name="Wu L."/>
            <person name="Ma J."/>
        </authorList>
    </citation>
    <scope>NUCLEOTIDE SEQUENCE [LARGE SCALE GENOMIC DNA]</scope>
    <source>
        <strain evidence="9 10">JCM 11896</strain>
    </source>
</reference>
<name>A0ABN1XLN0_9PSEU</name>
<dbReference type="InterPro" id="IPR029063">
    <property type="entry name" value="SAM-dependent_MTases_sf"/>
</dbReference>
<accession>A0ABN1XLN0</accession>
<evidence type="ECO:0000259" key="8">
    <source>
        <dbReference type="Pfam" id="PF07669"/>
    </source>
</evidence>
<proteinExistence type="inferred from homology"/>
<comment type="catalytic activity">
    <reaction evidence="6">
        <text>a 2'-deoxyadenosine in DNA + S-adenosyl-L-methionine = an N(6)-methyl-2'-deoxyadenosine in DNA + S-adenosyl-L-homocysteine + H(+)</text>
        <dbReference type="Rhea" id="RHEA:15197"/>
        <dbReference type="Rhea" id="RHEA-COMP:12418"/>
        <dbReference type="Rhea" id="RHEA-COMP:12419"/>
        <dbReference type="ChEBI" id="CHEBI:15378"/>
        <dbReference type="ChEBI" id="CHEBI:57856"/>
        <dbReference type="ChEBI" id="CHEBI:59789"/>
        <dbReference type="ChEBI" id="CHEBI:90615"/>
        <dbReference type="ChEBI" id="CHEBI:90616"/>
        <dbReference type="EC" id="2.1.1.72"/>
    </reaction>
</comment>
<evidence type="ECO:0000256" key="1">
    <source>
        <dbReference type="ARBA" id="ARBA00006594"/>
    </source>
</evidence>
<dbReference type="InterPro" id="IPR011639">
    <property type="entry name" value="MethylTrfase_TaqI-like_dom"/>
</dbReference>
<evidence type="ECO:0000256" key="7">
    <source>
        <dbReference type="SAM" id="MobiDB-lite"/>
    </source>
</evidence>
<dbReference type="RefSeq" id="WP_344019563.1">
    <property type="nucleotide sequence ID" value="NZ_BAAAJK010000005.1"/>
</dbReference>
<feature type="domain" description="Type II methyltransferase M.TaqI-like" evidence="8">
    <location>
        <begin position="637"/>
        <end position="956"/>
    </location>
</feature>
<dbReference type="GO" id="GO:0032259">
    <property type="term" value="P:methylation"/>
    <property type="evidence" value="ECO:0007669"/>
    <property type="project" value="UniProtKB-KW"/>
</dbReference>
<protein>
    <recommendedName>
        <fullName evidence="2">site-specific DNA-methyltransferase (adenine-specific)</fullName>
        <ecNumber evidence="2">2.1.1.72</ecNumber>
    </recommendedName>
</protein>
<dbReference type="EMBL" id="BAAAJK010000005">
    <property type="protein sequence ID" value="GAA1383876.1"/>
    <property type="molecule type" value="Genomic_DNA"/>
</dbReference>
<evidence type="ECO:0000256" key="4">
    <source>
        <dbReference type="ARBA" id="ARBA00022679"/>
    </source>
</evidence>
<organism evidence="9 10">
    <name type="scientific">Pseudonocardia kongjuensis</name>
    <dbReference type="NCBI Taxonomy" id="102227"/>
    <lineage>
        <taxon>Bacteria</taxon>
        <taxon>Bacillati</taxon>
        <taxon>Actinomycetota</taxon>
        <taxon>Actinomycetes</taxon>
        <taxon>Pseudonocardiales</taxon>
        <taxon>Pseudonocardiaceae</taxon>
        <taxon>Pseudonocardia</taxon>
    </lineage>
</organism>